<evidence type="ECO:0000256" key="1">
    <source>
        <dbReference type="SAM" id="Phobius"/>
    </source>
</evidence>
<evidence type="ECO:0000259" key="3">
    <source>
        <dbReference type="Pfam" id="PF19313"/>
    </source>
</evidence>
<dbReference type="Pfam" id="PF19313">
    <property type="entry name" value="DUF5916"/>
    <property type="match status" value="1"/>
</dbReference>
<feature type="domain" description="Carbohydrate-binding" evidence="2">
    <location>
        <begin position="52"/>
        <end position="207"/>
    </location>
</feature>
<reference evidence="4 5" key="1">
    <citation type="submission" date="2024-06" db="EMBL/GenBank/DDBJ databases">
        <authorList>
            <person name="Li F."/>
        </authorList>
    </citation>
    <scope>NUCLEOTIDE SEQUENCE [LARGE SCALE GENOMIC DNA]</scope>
    <source>
        <strain evidence="4 5">GXAS 311</strain>
    </source>
</reference>
<accession>A0ABV2BP74</accession>
<keyword evidence="1" id="KW-1133">Transmembrane helix</keyword>
<gene>
    <name evidence="4" type="ORF">ABVT43_01060</name>
</gene>
<feature type="transmembrane region" description="Helical" evidence="1">
    <location>
        <begin position="9"/>
        <end position="28"/>
    </location>
</feature>
<evidence type="ECO:0000313" key="5">
    <source>
        <dbReference type="Proteomes" id="UP001548189"/>
    </source>
</evidence>
<proteinExistence type="predicted"/>
<protein>
    <submittedName>
        <fullName evidence="4">DUF5916 domain-containing protein</fullName>
    </submittedName>
</protein>
<dbReference type="InterPro" id="IPR045670">
    <property type="entry name" value="DUF5916"/>
</dbReference>
<name>A0ABV2BP74_9GAMM</name>
<organism evidence="4 5">
    <name type="scientific">Aliikangiella maris</name>
    <dbReference type="NCBI Taxonomy" id="3162458"/>
    <lineage>
        <taxon>Bacteria</taxon>
        <taxon>Pseudomonadati</taxon>
        <taxon>Pseudomonadota</taxon>
        <taxon>Gammaproteobacteria</taxon>
        <taxon>Oceanospirillales</taxon>
        <taxon>Pleioneaceae</taxon>
        <taxon>Aliikangiella</taxon>
    </lineage>
</organism>
<sequence>MIINQTASWLLRAVYVGTIGAILTILSFSCRSSELIGEIPFITLAPNKQIEIDGKLDETTWSDALELFLNFETSPGENIPAPVATRALIFEDGRNIYIAFEAYDDSPHLIRAYMGDRDSIESSDSVAIKLDTFNDSRKAFLFEVNPLGIQADSVIDEQSDKTDSSWDAIWFSAGKMTANGYNVEMKIPFAALRFENNRSKKRWGLELVRKLRRNVVHELTNLPVDRNIDCDLCQMGEVEGFALAESPSNLTLIPSLTLLQSDKRTFDNGLQWNNGKLRERLSLDMRWGINQNNFLNATLNPDFSQVEADSIQLDANNLSLLQLTEKRPFFLDGIDYFSNWTQLIYTRIFDEPEYGIKITGKEDKHSYGLISLKDKHTNLIIPNQYGANLFRLSDTESENQVVRYRYDLGDNSNIGATITLREADDYRNQVVGLDGRFWFTGSDYIKFQAMTSDTTYPYEFFVTTSEVTEKDISDQTVSFNYTHNDRDWGWFATYHRFGKDFRADAGFISVANWERSAFGFSRNWYSDEPSSWWKSVEIYGDWRETQEIDETPIDKGINLGIELNAIYESFFGFDIIDLENTYLGTTFETPSYIFWGGFNPIPELGIKFEYEWGDEIDYSAAVLGDVERLTLKLNYQLTQRLNSALEYIYEDFQYQNIDVYNTDIFNLKTTYQIDTNSFIRLTLQGKDSVDMDGKDKLLATQLIYSYKINPFTLFYAGYSDNYANQDERYPDLEKLNRSVFLKFSYAWQL</sequence>
<dbReference type="Gene3D" id="2.60.40.1190">
    <property type="match status" value="1"/>
</dbReference>
<dbReference type="Proteomes" id="UP001548189">
    <property type="component" value="Unassembled WGS sequence"/>
</dbReference>
<dbReference type="InterPro" id="IPR010502">
    <property type="entry name" value="Carb-bd_dom_fam9"/>
</dbReference>
<dbReference type="RefSeq" id="WP_353873247.1">
    <property type="nucleotide sequence ID" value="NZ_JBEVCJ010000001.1"/>
</dbReference>
<keyword evidence="5" id="KW-1185">Reference proteome</keyword>
<evidence type="ECO:0000259" key="2">
    <source>
        <dbReference type="Pfam" id="PF06452"/>
    </source>
</evidence>
<dbReference type="SUPFAM" id="SSF49344">
    <property type="entry name" value="CBD9-like"/>
    <property type="match status" value="1"/>
</dbReference>
<keyword evidence="1" id="KW-0812">Transmembrane</keyword>
<comment type="caution">
    <text evidence="4">The sequence shown here is derived from an EMBL/GenBank/DDBJ whole genome shotgun (WGS) entry which is preliminary data.</text>
</comment>
<dbReference type="EMBL" id="JBEVCJ010000001">
    <property type="protein sequence ID" value="MET1253704.1"/>
    <property type="molecule type" value="Genomic_DNA"/>
</dbReference>
<feature type="domain" description="DUF5916" evidence="3">
    <location>
        <begin position="278"/>
        <end position="352"/>
    </location>
</feature>
<evidence type="ECO:0000313" key="4">
    <source>
        <dbReference type="EMBL" id="MET1253704.1"/>
    </source>
</evidence>
<keyword evidence="1" id="KW-0472">Membrane</keyword>
<dbReference type="CDD" id="cd09618">
    <property type="entry name" value="CBM9_like_2"/>
    <property type="match status" value="1"/>
</dbReference>
<dbReference type="Pfam" id="PF06452">
    <property type="entry name" value="CBM9_1"/>
    <property type="match status" value="1"/>
</dbReference>